<dbReference type="EMBL" id="SOBW01000007">
    <property type="protein sequence ID" value="TDU43086.1"/>
    <property type="molecule type" value="Genomic_DNA"/>
</dbReference>
<dbReference type="InterPro" id="IPR008756">
    <property type="entry name" value="Peptidase_M56"/>
</dbReference>
<dbReference type="Pfam" id="PF05569">
    <property type="entry name" value="Peptidase_M56"/>
    <property type="match status" value="1"/>
</dbReference>
<dbReference type="Proteomes" id="UP000294689">
    <property type="component" value="Unassembled WGS sequence"/>
</dbReference>
<protein>
    <submittedName>
        <fullName evidence="3">Beta-lactamase regulating signal transducer with metallopeptidase domain</fullName>
    </submittedName>
</protein>
<dbReference type="RefSeq" id="WP_133756577.1">
    <property type="nucleotide sequence ID" value="NZ_SOBW01000007.1"/>
</dbReference>
<comment type="caution">
    <text evidence="3">The sequence shown here is derived from an EMBL/GenBank/DDBJ whole genome shotgun (WGS) entry which is preliminary data.</text>
</comment>
<feature type="domain" description="Peptidase M56" evidence="2">
    <location>
        <begin position="146"/>
        <end position="226"/>
    </location>
</feature>
<accession>A0A4V3F9U2</accession>
<feature type="transmembrane region" description="Helical" evidence="1">
    <location>
        <begin position="6"/>
        <end position="22"/>
    </location>
</feature>
<feature type="transmembrane region" description="Helical" evidence="1">
    <location>
        <begin position="34"/>
        <end position="55"/>
    </location>
</feature>
<sequence length="498" mass="58021">MFFYLLKSAACLAIFMVFYKYVLEKENMHIFKRYYLLGTLVLAFTIPLVTFTQTIEVITSPGINEATVHYVENTLQIEQTDYLALILWSIYGLGVLLFGTKFLRNLYQIIFKIYRNPKKKSNHIVHVLLSDMITPHTFFKYIFLNKQKFENEEIPQEVFWHEEAHAIQKHSVDVLFIELLQVFFWFNPIIYFTKHSIKMNHEFLADQAVLNRGVNADNYQHILLAFSSNATAPIGLANAINYSSIRLKVFGKQIALFNAFGQVKKRFTVMKTHTTKRKTTILTLLILPVLAILIFSFGKTELVHKEMTSLKFSNEDNQTLITDGELKSVNESTANPIQEQQKGSKVLETNTNKDIILLHHWYITIANQKYYYPYKKGDLRKYYDKYGKEVTLDIVKEYTSKYNQFESLTNEGEHYVKKSDVDKKQIDHLFSDLGGMYFRMSHADKNKVIRPKTPITPYLTLTKANGDTYYKLKSELTEEDQKLLKLNAPPPPKPAKKN</sequence>
<keyword evidence="1" id="KW-0812">Transmembrane</keyword>
<dbReference type="InterPro" id="IPR052173">
    <property type="entry name" value="Beta-lactam_resp_regulator"/>
</dbReference>
<proteinExistence type="predicted"/>
<dbReference type="OrthoDB" id="1522859at2"/>
<gene>
    <name evidence="3" type="ORF">BXY82_0492</name>
</gene>
<keyword evidence="1" id="KW-1133">Transmembrane helix</keyword>
<feature type="transmembrane region" description="Helical" evidence="1">
    <location>
        <begin position="280"/>
        <end position="298"/>
    </location>
</feature>
<feature type="transmembrane region" description="Helical" evidence="1">
    <location>
        <begin position="82"/>
        <end position="103"/>
    </location>
</feature>
<keyword evidence="4" id="KW-1185">Reference proteome</keyword>
<reference evidence="3 4" key="1">
    <citation type="submission" date="2019-03" db="EMBL/GenBank/DDBJ databases">
        <title>Genomic Encyclopedia of Archaeal and Bacterial Type Strains, Phase II (KMG-II): from individual species to whole genera.</title>
        <authorList>
            <person name="Goeker M."/>
        </authorList>
    </citation>
    <scope>NUCLEOTIDE SEQUENCE [LARGE SCALE GENOMIC DNA]</scope>
    <source>
        <strain evidence="3 4">DSM 28135</strain>
    </source>
</reference>
<keyword evidence="1" id="KW-0472">Membrane</keyword>
<dbReference type="AlphaFoldDB" id="A0A4V3F9U2"/>
<organism evidence="3 4">
    <name type="scientific">Gelidibacter sediminis</name>
    <dbReference type="NCBI Taxonomy" id="1608710"/>
    <lineage>
        <taxon>Bacteria</taxon>
        <taxon>Pseudomonadati</taxon>
        <taxon>Bacteroidota</taxon>
        <taxon>Flavobacteriia</taxon>
        <taxon>Flavobacteriales</taxon>
        <taxon>Flavobacteriaceae</taxon>
        <taxon>Gelidibacter</taxon>
    </lineage>
</organism>
<dbReference type="PANTHER" id="PTHR34978">
    <property type="entry name" value="POSSIBLE SENSOR-TRANSDUCER PROTEIN BLAR"/>
    <property type="match status" value="1"/>
</dbReference>
<evidence type="ECO:0000313" key="4">
    <source>
        <dbReference type="Proteomes" id="UP000294689"/>
    </source>
</evidence>
<evidence type="ECO:0000313" key="3">
    <source>
        <dbReference type="EMBL" id="TDU43086.1"/>
    </source>
</evidence>
<dbReference type="PANTHER" id="PTHR34978:SF3">
    <property type="entry name" value="SLR0241 PROTEIN"/>
    <property type="match status" value="1"/>
</dbReference>
<evidence type="ECO:0000256" key="1">
    <source>
        <dbReference type="SAM" id="Phobius"/>
    </source>
</evidence>
<evidence type="ECO:0000259" key="2">
    <source>
        <dbReference type="Pfam" id="PF05569"/>
    </source>
</evidence>
<name>A0A4V3F9U2_9FLAO</name>